<reference evidence="2 4" key="1">
    <citation type="submission" date="2018-05" db="EMBL/GenBank/DDBJ databases">
        <title>Legionella qingyii sp.nov., whole genome shotgun sequence.</title>
        <authorList>
            <person name="Wu H."/>
            <person name="Zhu Q."/>
            <person name="Hu C."/>
        </authorList>
    </citation>
    <scope>NUCLEOTIDE SEQUENCE [LARGE SCALE GENOMIC DNA]</scope>
    <source>
        <strain evidence="2 4">HEB18</strain>
    </source>
</reference>
<feature type="domain" description="Lgt1 glycosyltransferase" evidence="1">
    <location>
        <begin position="2"/>
        <end position="341"/>
    </location>
</feature>
<comment type="caution">
    <text evidence="2">The sequence shown here is derived from an EMBL/GenBank/DDBJ whole genome shotgun (WGS) entry which is preliminary data.</text>
</comment>
<gene>
    <name evidence="2" type="ORF">DGG96_14045</name>
    <name evidence="3" type="ORF">ELY20_00115</name>
</gene>
<dbReference type="EMBL" id="RZGX01000001">
    <property type="protein sequence ID" value="RUR26369.1"/>
    <property type="molecule type" value="Genomic_DNA"/>
</dbReference>
<dbReference type="Proteomes" id="UP000287374">
    <property type="component" value="Unassembled WGS sequence"/>
</dbReference>
<dbReference type="Proteomes" id="UP000247152">
    <property type="component" value="Unassembled WGS sequence"/>
</dbReference>
<dbReference type="EMBL" id="QHJG01000022">
    <property type="protein sequence ID" value="PWY55028.1"/>
    <property type="molecule type" value="Genomic_DNA"/>
</dbReference>
<dbReference type="Gene3D" id="3.90.550.20">
    <property type="match status" value="1"/>
</dbReference>
<proteinExistence type="predicted"/>
<evidence type="ECO:0000313" key="2">
    <source>
        <dbReference type="EMBL" id="PWY55028.1"/>
    </source>
</evidence>
<keyword evidence="5" id="KW-1185">Reference proteome</keyword>
<dbReference type="Pfam" id="PF16849">
    <property type="entry name" value="Glyco_transf_88"/>
    <property type="match status" value="1"/>
</dbReference>
<dbReference type="OrthoDB" id="5649302at2"/>
<dbReference type="InterPro" id="IPR031757">
    <property type="entry name" value="Lgt1_Glycosyltransf"/>
</dbReference>
<protein>
    <recommendedName>
        <fullName evidence="1">Lgt1 glycosyltransferase domain-containing protein</fullName>
    </recommendedName>
</protein>
<dbReference type="RefSeq" id="WP_110143279.1">
    <property type="nucleotide sequence ID" value="NZ_QHJG01000022.1"/>
</dbReference>
<dbReference type="AlphaFoldDB" id="A0A317U1B7"/>
<accession>A0A317U1B7</accession>
<organism evidence="2 4">
    <name type="scientific">Legionella qingyii</name>
    <dbReference type="NCBI Taxonomy" id="2184757"/>
    <lineage>
        <taxon>Bacteria</taxon>
        <taxon>Pseudomonadati</taxon>
        <taxon>Pseudomonadota</taxon>
        <taxon>Gammaproteobacteria</taxon>
        <taxon>Legionellales</taxon>
        <taxon>Legionellaceae</taxon>
        <taxon>Legionella</taxon>
    </lineage>
</organism>
<evidence type="ECO:0000313" key="5">
    <source>
        <dbReference type="Proteomes" id="UP000287374"/>
    </source>
</evidence>
<name>A0A317U1B7_9GAMM</name>
<evidence type="ECO:0000313" key="4">
    <source>
        <dbReference type="Proteomes" id="UP000247152"/>
    </source>
</evidence>
<reference evidence="3 5" key="2">
    <citation type="submission" date="2018-12" db="EMBL/GenBank/DDBJ databases">
        <title>Legionella sp,whole genome shotgun sequence.</title>
        <authorList>
            <person name="Wu H."/>
        </authorList>
    </citation>
    <scope>NUCLEOTIDE SEQUENCE [LARGE SCALE GENOMIC DNA]</scope>
    <source>
        <strain evidence="3">Km489</strain>
        <strain evidence="5">km489</strain>
    </source>
</reference>
<sequence>MRYQFNPHRHVKIWLSQDRNSFLNLENQKRLIKMRYLNPDDEIHFVYDSRLLNPKAQEDLKQFCNKHHITPMDVATLKGNNETEHQLLEHYSNEIKCLGRGGNLAVASDILRWIEDIYKLGTYADFDTRIDTRGLPALIEVEHPLLLSMGSIKIASSESLVINNDIIAVVDPNDALPYVKKVQDTILKNLTTKHRLFSSYFDQVRRLYNSVLGDEVGGLFLSLSAGNELQISEELDQLRASTNSMPELRFKIEQQYKDNQSFCRKKSTNVVDCAQEIRKSAASWLVWLITPKAIYQELKKLAAIKNDEELVSKVRQNQRLQLLKSSVVYTTGPGALLNGLLSQYLLSDSNTIKQDKINTFAFSHYGLEKRFISKNYIPFASSLKTVNALQNEGTIGKCNDLSWLKEGQEAIHSREEIIRKKQGHLKIILPQELGKLKQLITKHIAKLDRDLHSPFRFYRAHARMQKLGVLKDILNLFNENYFDKEQLNMIMQKYSSEDIFASIGTSRTQTLIKEITRFAKKAEVYQLDEEDGRIAYKV</sequence>
<evidence type="ECO:0000313" key="3">
    <source>
        <dbReference type="EMBL" id="RUR26369.1"/>
    </source>
</evidence>
<evidence type="ECO:0000259" key="1">
    <source>
        <dbReference type="Pfam" id="PF16849"/>
    </source>
</evidence>